<comment type="caution">
    <text evidence="3">The sequence shown here is derived from an EMBL/GenBank/DDBJ whole genome shotgun (WGS) entry which is preliminary data.</text>
</comment>
<sequence length="84" mass="8842">NQMPANDIILYAQFSKDASSGGDGGGTDEGGGNSENNPDGTTNTNDTDTINHIVLPATGDDHVLFPIFIGTFLTSLALFTLRRK</sequence>
<feature type="non-terminal residue" evidence="3">
    <location>
        <position position="1"/>
    </location>
</feature>
<dbReference type="NCBIfam" id="TIGR01167">
    <property type="entry name" value="LPXTG_anchor"/>
    <property type="match status" value="1"/>
</dbReference>
<feature type="compositionally biased region" description="Low complexity" evidence="1">
    <location>
        <begin position="34"/>
        <end position="48"/>
    </location>
</feature>
<dbReference type="Proteomes" id="UP000518829">
    <property type="component" value="Unassembled WGS sequence"/>
</dbReference>
<keyword evidence="2" id="KW-0812">Transmembrane</keyword>
<feature type="region of interest" description="Disordered" evidence="1">
    <location>
        <begin position="14"/>
        <end position="48"/>
    </location>
</feature>
<evidence type="ECO:0000313" key="3">
    <source>
        <dbReference type="EMBL" id="MBC1376839.1"/>
    </source>
</evidence>
<keyword evidence="4" id="KW-1185">Reference proteome</keyword>
<feature type="compositionally biased region" description="Gly residues" evidence="1">
    <location>
        <begin position="21"/>
        <end position="33"/>
    </location>
</feature>
<dbReference type="EMBL" id="JAARPH010000036">
    <property type="protein sequence ID" value="MBC1376839.1"/>
    <property type="molecule type" value="Genomic_DNA"/>
</dbReference>
<proteinExistence type="predicted"/>
<name>A0ABR6SRD0_9LIST</name>
<organism evidence="3 4">
    <name type="scientific">Listeria farberi</name>
    <dbReference type="NCBI Taxonomy" id="2713500"/>
    <lineage>
        <taxon>Bacteria</taxon>
        <taxon>Bacillati</taxon>
        <taxon>Bacillota</taxon>
        <taxon>Bacilli</taxon>
        <taxon>Bacillales</taxon>
        <taxon>Listeriaceae</taxon>
        <taxon>Listeria</taxon>
    </lineage>
</organism>
<feature type="transmembrane region" description="Helical" evidence="2">
    <location>
        <begin position="63"/>
        <end position="81"/>
    </location>
</feature>
<evidence type="ECO:0000256" key="1">
    <source>
        <dbReference type="SAM" id="MobiDB-lite"/>
    </source>
</evidence>
<keyword evidence="2" id="KW-0472">Membrane</keyword>
<dbReference type="RefSeq" id="WP_185323199.1">
    <property type="nucleotide sequence ID" value="NZ_JAARPH010000036.1"/>
</dbReference>
<evidence type="ECO:0000313" key="4">
    <source>
        <dbReference type="Proteomes" id="UP000518829"/>
    </source>
</evidence>
<gene>
    <name evidence="3" type="ORF">HB839_15035</name>
</gene>
<protein>
    <submittedName>
        <fullName evidence="3">LPXTG cell wall anchor domain-containing protein</fullName>
    </submittedName>
</protein>
<evidence type="ECO:0000256" key="2">
    <source>
        <dbReference type="SAM" id="Phobius"/>
    </source>
</evidence>
<reference evidence="3 4" key="1">
    <citation type="submission" date="2020-03" db="EMBL/GenBank/DDBJ databases">
        <title>Soil Listeria distribution.</title>
        <authorList>
            <person name="Liao J."/>
            <person name="Wiedmann M."/>
        </authorList>
    </citation>
    <scope>NUCLEOTIDE SEQUENCE [LARGE SCALE GENOMIC DNA]</scope>
    <source>
        <strain evidence="3 4">FSL L7-1699</strain>
    </source>
</reference>
<accession>A0ABR6SRD0</accession>
<keyword evidence="2" id="KW-1133">Transmembrane helix</keyword>